<keyword evidence="4" id="KW-1185">Reference proteome</keyword>
<feature type="compositionally biased region" description="Low complexity" evidence="2">
    <location>
        <begin position="1087"/>
        <end position="1098"/>
    </location>
</feature>
<name>A0A2K3D0S5_CHLRE</name>
<organism evidence="3 4">
    <name type="scientific">Chlamydomonas reinhardtii</name>
    <name type="common">Chlamydomonas smithii</name>
    <dbReference type="NCBI Taxonomy" id="3055"/>
    <lineage>
        <taxon>Eukaryota</taxon>
        <taxon>Viridiplantae</taxon>
        <taxon>Chlorophyta</taxon>
        <taxon>core chlorophytes</taxon>
        <taxon>Chlorophyceae</taxon>
        <taxon>CS clade</taxon>
        <taxon>Chlamydomonadales</taxon>
        <taxon>Chlamydomonadaceae</taxon>
        <taxon>Chlamydomonas</taxon>
    </lineage>
</organism>
<dbReference type="SUPFAM" id="SSF48371">
    <property type="entry name" value="ARM repeat"/>
    <property type="match status" value="1"/>
</dbReference>
<feature type="compositionally biased region" description="Gly residues" evidence="2">
    <location>
        <begin position="381"/>
        <end position="390"/>
    </location>
</feature>
<feature type="region of interest" description="Disordered" evidence="2">
    <location>
        <begin position="990"/>
        <end position="1023"/>
    </location>
</feature>
<evidence type="ECO:0000313" key="4">
    <source>
        <dbReference type="Proteomes" id="UP000006906"/>
    </source>
</evidence>
<feature type="region of interest" description="Disordered" evidence="2">
    <location>
        <begin position="1225"/>
        <end position="1259"/>
    </location>
</feature>
<dbReference type="PANTHER" id="PTHR12363:SF54">
    <property type="entry name" value="NUCLEAR TRANSPORT RECEPTOR"/>
    <property type="match status" value="1"/>
</dbReference>
<feature type="region of interest" description="Disordered" evidence="2">
    <location>
        <begin position="311"/>
        <end position="363"/>
    </location>
</feature>
<feature type="compositionally biased region" description="Pro residues" evidence="2">
    <location>
        <begin position="1099"/>
        <end position="1111"/>
    </location>
</feature>
<dbReference type="Gramene" id="PNW74136">
    <property type="protein sequence ID" value="PNW74136"/>
    <property type="gene ID" value="CHLRE_13g586750v5"/>
</dbReference>
<feature type="compositionally biased region" description="Low complexity" evidence="2">
    <location>
        <begin position="315"/>
        <end position="333"/>
    </location>
</feature>
<feature type="region of interest" description="Disordered" evidence="2">
    <location>
        <begin position="1087"/>
        <end position="1112"/>
    </location>
</feature>
<dbReference type="GO" id="GO:0006606">
    <property type="term" value="P:protein import into nucleus"/>
    <property type="evidence" value="ECO:0000318"/>
    <property type="project" value="GO_Central"/>
</dbReference>
<evidence type="ECO:0000313" key="3">
    <source>
        <dbReference type="EMBL" id="PNW74136.1"/>
    </source>
</evidence>
<proteinExistence type="predicted"/>
<dbReference type="InParanoid" id="A0A2K3D0S5"/>
<feature type="compositionally biased region" description="Low complexity" evidence="2">
    <location>
        <begin position="798"/>
        <end position="810"/>
    </location>
</feature>
<dbReference type="OrthoDB" id="552208at2759"/>
<evidence type="ECO:0000256" key="1">
    <source>
        <dbReference type="SAM" id="Coils"/>
    </source>
</evidence>
<gene>
    <name evidence="3" type="ORF">CHLRE_13g586750v5</name>
</gene>
<feature type="compositionally biased region" description="Low complexity" evidence="2">
    <location>
        <begin position="990"/>
        <end position="1003"/>
    </location>
</feature>
<dbReference type="ExpressionAtlas" id="A0A2K3D0S5">
    <property type="expression patterns" value="baseline"/>
</dbReference>
<dbReference type="EMBL" id="CM008974">
    <property type="protein sequence ID" value="PNW74136.1"/>
    <property type="molecule type" value="Genomic_DNA"/>
</dbReference>
<dbReference type="Gene3D" id="1.25.10.10">
    <property type="entry name" value="Leucine-rich Repeat Variant"/>
    <property type="match status" value="2"/>
</dbReference>
<dbReference type="InterPro" id="IPR016024">
    <property type="entry name" value="ARM-type_fold"/>
</dbReference>
<feature type="compositionally biased region" description="Low complexity" evidence="2">
    <location>
        <begin position="1233"/>
        <end position="1259"/>
    </location>
</feature>
<dbReference type="STRING" id="3055.A0A2K3D0S5"/>
<dbReference type="GO" id="GO:0005737">
    <property type="term" value="C:cytoplasm"/>
    <property type="evidence" value="ECO:0000318"/>
    <property type="project" value="GO_Central"/>
</dbReference>
<dbReference type="RefSeq" id="XP_042917654.1">
    <property type="nucleotide sequence ID" value="XM_043069677.1"/>
</dbReference>
<reference evidence="3 4" key="1">
    <citation type="journal article" date="2007" name="Science">
        <title>The Chlamydomonas genome reveals the evolution of key animal and plant functions.</title>
        <authorList>
            <person name="Merchant S.S."/>
            <person name="Prochnik S.E."/>
            <person name="Vallon O."/>
            <person name="Harris E.H."/>
            <person name="Karpowicz S.J."/>
            <person name="Witman G.B."/>
            <person name="Terry A."/>
            <person name="Salamov A."/>
            <person name="Fritz-Laylin L.K."/>
            <person name="Marechal-Drouard L."/>
            <person name="Marshall W.F."/>
            <person name="Qu L.H."/>
            <person name="Nelson D.R."/>
            <person name="Sanderfoot A.A."/>
            <person name="Spalding M.H."/>
            <person name="Kapitonov V.V."/>
            <person name="Ren Q."/>
            <person name="Ferris P."/>
            <person name="Lindquist E."/>
            <person name="Shapiro H."/>
            <person name="Lucas S.M."/>
            <person name="Grimwood J."/>
            <person name="Schmutz J."/>
            <person name="Cardol P."/>
            <person name="Cerutti H."/>
            <person name="Chanfreau G."/>
            <person name="Chen C.L."/>
            <person name="Cognat V."/>
            <person name="Croft M.T."/>
            <person name="Dent R."/>
            <person name="Dutcher S."/>
            <person name="Fernandez E."/>
            <person name="Fukuzawa H."/>
            <person name="Gonzalez-Ballester D."/>
            <person name="Gonzalez-Halphen D."/>
            <person name="Hallmann A."/>
            <person name="Hanikenne M."/>
            <person name="Hippler M."/>
            <person name="Inwood W."/>
            <person name="Jabbari K."/>
            <person name="Kalanon M."/>
            <person name="Kuras R."/>
            <person name="Lefebvre P.A."/>
            <person name="Lemaire S.D."/>
            <person name="Lobanov A.V."/>
            <person name="Lohr M."/>
            <person name="Manuell A."/>
            <person name="Meier I."/>
            <person name="Mets L."/>
            <person name="Mittag M."/>
            <person name="Mittelmeier T."/>
            <person name="Moroney J.V."/>
            <person name="Moseley J."/>
            <person name="Napoli C."/>
            <person name="Nedelcu A.M."/>
            <person name="Niyogi K."/>
            <person name="Novoselov S.V."/>
            <person name="Paulsen I.T."/>
            <person name="Pazour G."/>
            <person name="Purton S."/>
            <person name="Ral J.P."/>
            <person name="Riano-Pachon D.M."/>
            <person name="Riekhof W."/>
            <person name="Rymarquis L."/>
            <person name="Schroda M."/>
            <person name="Stern D."/>
            <person name="Umen J."/>
            <person name="Willows R."/>
            <person name="Wilson N."/>
            <person name="Zimmer S.L."/>
            <person name="Allmer J."/>
            <person name="Balk J."/>
            <person name="Bisova K."/>
            <person name="Chen C.J."/>
            <person name="Elias M."/>
            <person name="Gendler K."/>
            <person name="Hauser C."/>
            <person name="Lamb M.R."/>
            <person name="Ledford H."/>
            <person name="Long J.C."/>
            <person name="Minagawa J."/>
            <person name="Page M.D."/>
            <person name="Pan J."/>
            <person name="Pootakham W."/>
            <person name="Roje S."/>
            <person name="Rose A."/>
            <person name="Stahlberg E."/>
            <person name="Terauchi A.M."/>
            <person name="Yang P."/>
            <person name="Ball S."/>
            <person name="Bowler C."/>
            <person name="Dieckmann C.L."/>
            <person name="Gladyshev V.N."/>
            <person name="Green P."/>
            <person name="Jorgensen R."/>
            <person name="Mayfield S."/>
            <person name="Mueller-Roeber B."/>
            <person name="Rajamani S."/>
            <person name="Sayre R.T."/>
            <person name="Brokstein P."/>
            <person name="Dubchak I."/>
            <person name="Goodstein D."/>
            <person name="Hornick L."/>
            <person name="Huang Y.W."/>
            <person name="Jhaveri J."/>
            <person name="Luo Y."/>
            <person name="Martinez D."/>
            <person name="Ngau W.C."/>
            <person name="Otillar B."/>
            <person name="Poliakov A."/>
            <person name="Porter A."/>
            <person name="Szajkowski L."/>
            <person name="Werner G."/>
            <person name="Zhou K."/>
            <person name="Grigoriev I.V."/>
            <person name="Rokhsar D.S."/>
            <person name="Grossman A.R."/>
        </authorList>
    </citation>
    <scope>NUCLEOTIDE SEQUENCE [LARGE SCALE GENOMIC DNA]</scope>
    <source>
        <strain evidence="4">CC-503</strain>
    </source>
</reference>
<dbReference type="InterPro" id="IPR051345">
    <property type="entry name" value="Importin_beta-like_NTR"/>
</dbReference>
<dbReference type="PANTHER" id="PTHR12363">
    <property type="entry name" value="TRANSPORTIN 3 AND IMPORTIN 13"/>
    <property type="match status" value="1"/>
</dbReference>
<sequence length="2000" mass="199780">MTESQISLVRSAVNALYVAQDGATRKAADHWLQNFRNSAGAWQLCVALLARPGLADYEYHFAAHSLRLACSKVPEILDPTVLQGLAAQIASLLLSSVNAGAWPVAGQLSSALAALTVRATCWEEEALVPHLLSLLAPQVATAMLADLALGHAAAGAPGGAGSPVVTAAVAAEAGAVYALLQVVSNLPEACTSRAVCAHTQRKAVVAAALASDAMVAPLLRAAVVGSRNLGAGAAGAQAGAASSGAALRRAGLQLLRAWAEQLGTAPRALEHEVELVSCLYESLVTSDTAALAAECLCGLINNCVPRRDGDGGENSLSGYHSDSSSSSSMLLLSDAPPGGGVPPGFNGWRRGGGTVGTTVGTTGSATIASNWSEAGFRRSRGMGGGPGGAPSRGSSGAHQRIASPLATAAAAAAGHSSGNGMLGMAGLAAGAGLSVQGVLALSPERQLAATLLLQRLLDGLQGLLQSAAVVYRQQYQAGLVSPQPGVAPDSDTAFWCLWTDGAVLQAICSVLCAAASAVLPPALRGDVALQGRFAVLWPQLMALLGHSNPEVALACVSFWQDTYLAQLLQSCAPPPAAGAQQTALQAHIAAQQAAQRLAMLQGHLPLLGQLLAGLVSRAALGTEAAATATADARDLPEEVRMVRRELGATMRDLVDLVGLGHVAAFLERMISEHALQLGAAATAAAASSSNSTATSAAHSTVHSAAQSIATSAANSNANSVEVVPVGPGEEVRIGDATVAVAGGKPGTPPATGPGGLVVWTRLESSLYAANVALCSGGGLAGAIRTPTRPNRPPPNDNSTGSAGSTSTLASPPGPHVPPHTHHQGQPAPRAAAAAAAAAAAVNGPPVDDAHVASIINAAAAAVVHPASSLKLAGTALTLVGGMAPWFALHPEVLARPLDALRAALRSPNEKLARNAATALNRLCVHRGCAALLLGRYSGWVASLLELLPGPGVTLRHKPAPGVDMTSRELLIASLMRLACNGAASPGATGNNAGADASGAGTDSEGNVAMGEQSAAGGDAAAASGSELSPRELLRQLLAPRVQAAIEELDRLAGMLRDAVSSGALTTHLEHWRGSRRQLQVQLQQQQLQQLQQLQQQRHGPPPPPPPPPPAMPLGCPFTPADAVNARAPLCRAAAPGELQQLGAVATVAAQRVGGLASMLMFIPAAGQVQDMGGGGHSRVIRSAHEALLASAPPDGDAAAVVVASLVVQMVRTVWPHLAGCLQGARPGAEQGKDGATSGAAADGASAAPDEQQQQEQQAAEQRAVLLETLEGAHLLPAACSLLQGSLLVAAAAGHVLSTGAADLLSSANTVLGVSHGAPPIPPTEQQVAAVLWPANLDWSEAGPAAQGNTSGVAGRIGAAAGALYLQQQRQMLALQPGPPLCVLQLVLGCLPVCGDLITLRQAAQVQQQHAQQHQQLQQLQQQLQQLQGKQAAHQPQPEPDARSMQQLLEGSAVAERSVQEACTVAKEACLSLLAPRSLPGRSHASAALAPDPERILAVLPVLQSLLLNAPQGLAASRELLEVVVATTVSCMHCSDPEACRALLDWTALLLGTTGFAPQLGGTGPSPASTALAAAAIGSSIGAAGPGAGAGAAGGAKGAPGNPGGGRGHSTGLAALFARCRVSPALEAAYAEIASQLDRPVQCCPPNAIGLVYSQTVAESGVLGPAAAAAAAAAAANAVAARAAGAGPGSGTSTAGNSASSDLVSLQAQLQAQAHLQAQMQMQAQLQAQATAAAQAQALGLQGLGGAGGIPSLGMLGGAGGMMGLGTFGGMGGMGQQQQQMLMMHGGRLTSINVNTLGGGMNVSGLGGGMNVNAMGGLVGGGGRQPGMFGMLGMPAPAPPAPPPPLQPVVGCLGSVLVLSLMVAASVGMPPDLMLPISNCLHSGWLAMGGARFRTWLRSAAVELSAPPGGHAPMAAMGAGMGGMGGMGGVGGMGGAGMMGMVGGSGPFSVGGGLPWARLTSDLLALSLTELWGDDCERDVVKFKRALKTLCGGKKRGTGPY</sequence>
<feature type="region of interest" description="Disordered" evidence="2">
    <location>
        <begin position="376"/>
        <end position="400"/>
    </location>
</feature>
<dbReference type="Proteomes" id="UP000006906">
    <property type="component" value="Chromosome 13"/>
</dbReference>
<feature type="coiled-coil region" evidence="1">
    <location>
        <begin position="1402"/>
        <end position="1429"/>
    </location>
</feature>
<dbReference type="KEGG" id="cre:CHLRE_13g586750v5"/>
<evidence type="ECO:0000256" key="2">
    <source>
        <dbReference type="SAM" id="MobiDB-lite"/>
    </source>
</evidence>
<accession>A0A2K3D0S5</accession>
<feature type="region of interest" description="Disordered" evidence="2">
    <location>
        <begin position="783"/>
        <end position="833"/>
    </location>
</feature>
<feature type="compositionally biased region" description="Low complexity" evidence="2">
    <location>
        <begin position="823"/>
        <end position="833"/>
    </location>
</feature>
<keyword evidence="1" id="KW-0175">Coiled coil</keyword>
<dbReference type="GeneID" id="5719420"/>
<feature type="compositionally biased region" description="Low complexity" evidence="2">
    <location>
        <begin position="1013"/>
        <end position="1023"/>
    </location>
</feature>
<dbReference type="OMA" id="WPANLDW"/>
<dbReference type="InterPro" id="IPR011989">
    <property type="entry name" value="ARM-like"/>
</dbReference>
<protein>
    <submittedName>
        <fullName evidence="3">Uncharacterized protein</fullName>
    </submittedName>
</protein>